<reference evidence="5" key="1">
    <citation type="submission" date="2019-08" db="EMBL/GenBank/DDBJ databases">
        <authorList>
            <person name="Kucharzyk K."/>
            <person name="Murdoch R.W."/>
            <person name="Higgins S."/>
            <person name="Loffler F."/>
        </authorList>
    </citation>
    <scope>NUCLEOTIDE SEQUENCE</scope>
</reference>
<dbReference type="SMART" id="SM00895">
    <property type="entry name" value="FCD"/>
    <property type="match status" value="1"/>
</dbReference>
<protein>
    <recommendedName>
        <fullName evidence="4">GntR C-terminal domain-containing protein</fullName>
    </recommendedName>
</protein>
<name>A0A645FSR5_9ZZZZ</name>
<evidence type="ECO:0000256" key="1">
    <source>
        <dbReference type="ARBA" id="ARBA00023015"/>
    </source>
</evidence>
<sequence>MGFVRIVPRQGTFVADYKTQSTPQMLLSLMTHGAEDANAELFASMMETRRLLETECARLVTEKASDEEIQKLSALLDEMRNTREPAQFSAANFRFHRAMLAASGNIVYAMIFQSFEQVVLYYVTSYFTTPERISLSIVQHEQLMEALKTRNALLAKTEIERIMEEGISNLTRMFSPKEIQAKAPPKFRA</sequence>
<keyword evidence="3" id="KW-0804">Transcription</keyword>
<evidence type="ECO:0000256" key="2">
    <source>
        <dbReference type="ARBA" id="ARBA00023125"/>
    </source>
</evidence>
<dbReference type="GO" id="GO:0003677">
    <property type="term" value="F:DNA binding"/>
    <property type="evidence" value="ECO:0007669"/>
    <property type="project" value="UniProtKB-KW"/>
</dbReference>
<comment type="caution">
    <text evidence="5">The sequence shown here is derived from an EMBL/GenBank/DDBJ whole genome shotgun (WGS) entry which is preliminary data.</text>
</comment>
<gene>
    <name evidence="5" type="ORF">SDC9_164849</name>
</gene>
<dbReference type="Gene3D" id="1.20.120.530">
    <property type="entry name" value="GntR ligand-binding domain-like"/>
    <property type="match status" value="1"/>
</dbReference>
<dbReference type="PANTHER" id="PTHR43537">
    <property type="entry name" value="TRANSCRIPTIONAL REGULATOR, GNTR FAMILY"/>
    <property type="match status" value="1"/>
</dbReference>
<dbReference type="Pfam" id="PF07729">
    <property type="entry name" value="FCD"/>
    <property type="match status" value="1"/>
</dbReference>
<dbReference type="SUPFAM" id="SSF48008">
    <property type="entry name" value="GntR ligand-binding domain-like"/>
    <property type="match status" value="1"/>
</dbReference>
<evidence type="ECO:0000259" key="4">
    <source>
        <dbReference type="SMART" id="SM00895"/>
    </source>
</evidence>
<dbReference type="AlphaFoldDB" id="A0A645FSR5"/>
<keyword evidence="2" id="KW-0238">DNA-binding</keyword>
<dbReference type="PANTHER" id="PTHR43537:SF5">
    <property type="entry name" value="UXU OPERON TRANSCRIPTIONAL REGULATOR"/>
    <property type="match status" value="1"/>
</dbReference>
<dbReference type="InterPro" id="IPR011711">
    <property type="entry name" value="GntR_C"/>
</dbReference>
<organism evidence="5">
    <name type="scientific">bioreactor metagenome</name>
    <dbReference type="NCBI Taxonomy" id="1076179"/>
    <lineage>
        <taxon>unclassified sequences</taxon>
        <taxon>metagenomes</taxon>
        <taxon>ecological metagenomes</taxon>
    </lineage>
</organism>
<keyword evidence="1" id="KW-0805">Transcription regulation</keyword>
<evidence type="ECO:0000256" key="3">
    <source>
        <dbReference type="ARBA" id="ARBA00023163"/>
    </source>
</evidence>
<dbReference type="InterPro" id="IPR008920">
    <property type="entry name" value="TF_FadR/GntR_C"/>
</dbReference>
<proteinExistence type="predicted"/>
<dbReference type="EMBL" id="VSSQ01064646">
    <property type="protein sequence ID" value="MPN17495.1"/>
    <property type="molecule type" value="Genomic_DNA"/>
</dbReference>
<evidence type="ECO:0000313" key="5">
    <source>
        <dbReference type="EMBL" id="MPN17495.1"/>
    </source>
</evidence>
<feature type="domain" description="GntR C-terminal" evidence="4">
    <location>
        <begin position="44"/>
        <end position="165"/>
    </location>
</feature>
<accession>A0A645FSR5</accession>